<name>A0A1V9FJ16_9BACT</name>
<proteinExistence type="predicted"/>
<dbReference type="RefSeq" id="WP_081165412.1">
    <property type="nucleotide sequence ID" value="NZ_LWBP01000188.1"/>
</dbReference>
<dbReference type="PANTHER" id="PTHR42754">
    <property type="entry name" value="ENDOGLUCANASE"/>
    <property type="match status" value="1"/>
</dbReference>
<dbReference type="OrthoDB" id="9811934at2"/>
<dbReference type="EMBL" id="LWBP01000188">
    <property type="protein sequence ID" value="OQP58348.1"/>
    <property type="molecule type" value="Genomic_DNA"/>
</dbReference>
<dbReference type="InterPro" id="IPR011047">
    <property type="entry name" value="Quinoprotein_ADH-like_sf"/>
</dbReference>
<comment type="caution">
    <text evidence="2">The sequence shown here is derived from an EMBL/GenBank/DDBJ whole genome shotgun (WGS) entry which is preliminary data.</text>
</comment>
<dbReference type="InterPro" id="IPR013783">
    <property type="entry name" value="Ig-like_fold"/>
</dbReference>
<protein>
    <recommendedName>
        <fullName evidence="1">IPT/TIG domain-containing protein</fullName>
    </recommendedName>
</protein>
<accession>A0A1V9FJ16</accession>
<dbReference type="Proteomes" id="UP000192276">
    <property type="component" value="Unassembled WGS sequence"/>
</dbReference>
<feature type="domain" description="IPT/TIG" evidence="1">
    <location>
        <begin position="35"/>
        <end position="104"/>
    </location>
</feature>
<keyword evidence="3" id="KW-1185">Reference proteome</keyword>
<dbReference type="InterPro" id="IPR014756">
    <property type="entry name" value="Ig_E-set"/>
</dbReference>
<dbReference type="SUPFAM" id="SSF50998">
    <property type="entry name" value="Quinoprotein alcohol dehydrogenase-like"/>
    <property type="match status" value="1"/>
</dbReference>
<dbReference type="PROSITE" id="PS51257">
    <property type="entry name" value="PROKAR_LIPOPROTEIN"/>
    <property type="match status" value="1"/>
</dbReference>
<dbReference type="AlphaFoldDB" id="A0A1V9FJ16"/>
<reference evidence="2" key="1">
    <citation type="submission" date="2016-04" db="EMBL/GenBank/DDBJ databases">
        <authorList>
            <person name="Evans L.H."/>
            <person name="Alamgir A."/>
            <person name="Owens N."/>
            <person name="Weber N.D."/>
            <person name="Virtaneva K."/>
            <person name="Barbian K."/>
            <person name="Babar A."/>
            <person name="Rosenke K."/>
        </authorList>
    </citation>
    <scope>NUCLEOTIDE SEQUENCE [LARGE SCALE GENOMIC DNA]</scope>
    <source>
        <strain evidence="2">CCTCC AB 208238</strain>
    </source>
</reference>
<evidence type="ECO:0000313" key="2">
    <source>
        <dbReference type="EMBL" id="OQP58348.1"/>
    </source>
</evidence>
<dbReference type="Gene3D" id="2.60.40.10">
    <property type="entry name" value="Immunoglobulins"/>
    <property type="match status" value="1"/>
</dbReference>
<evidence type="ECO:0000313" key="3">
    <source>
        <dbReference type="Proteomes" id="UP000192276"/>
    </source>
</evidence>
<gene>
    <name evidence="2" type="ORF">A4R26_02460</name>
</gene>
<organism evidence="2 3">
    <name type="scientific">Niastella populi</name>
    <dbReference type="NCBI Taxonomy" id="550983"/>
    <lineage>
        <taxon>Bacteria</taxon>
        <taxon>Pseudomonadati</taxon>
        <taxon>Bacteroidota</taxon>
        <taxon>Chitinophagia</taxon>
        <taxon>Chitinophagales</taxon>
        <taxon>Chitinophagaceae</taxon>
        <taxon>Niastella</taxon>
    </lineage>
</organism>
<dbReference type="CDD" id="cd00102">
    <property type="entry name" value="IPT"/>
    <property type="match status" value="1"/>
</dbReference>
<sequence length="519" mass="53726">MKLKLIVQTELITCFFMLSALFSCSKKSGDGNGSITGFSADTVYAGRTMTINGRGFSATAKDNTVRIGSAIVTEVLEATETALTIKVPAGATSAKVYVSAKGNEMTSPDDLIIVNQLYWQKMLGGVLDEDGTAIAPVAGGGYLVAGTSRSTDGDVGKNNGLSDMWIVKLNADRSIAWQKVFGGSVSDGANSIVALADGSCVVAGYTNSNNGDVTGNHGESDWFIIKLDAGGNVIWKRVLGGSGTDVANSVIAIPGGFVVAGYSSGNDGDVSGNHGLTDCWLVWLDANGAITRQRSYGGSEYDQANSVAATPDGGYLVAGSAMSKDGDVTGNHGSNDFWILKLNATGNIEWQKTLGGSGVDAANSIIANKDGSSYIAGYTTSTDGDVTGNHGNYDYWVVKLNANGTIAWQKALGGSLLDQALAIAPAKDGGCAVAGLTTSTDGDITFNHGKSESWIVRLDAKGSLVWQRSLGGKNSELAFALAATGNSFTVIGYSNSSDGDVSGLHGTTRTDFWLFQIFD</sequence>
<dbReference type="PANTHER" id="PTHR42754:SF1">
    <property type="entry name" value="LIPOPROTEIN"/>
    <property type="match status" value="1"/>
</dbReference>
<dbReference type="Pfam" id="PF01833">
    <property type="entry name" value="TIG"/>
    <property type="match status" value="1"/>
</dbReference>
<dbReference type="InterPro" id="IPR002909">
    <property type="entry name" value="IPT_dom"/>
</dbReference>
<dbReference type="SUPFAM" id="SSF81296">
    <property type="entry name" value="E set domains"/>
    <property type="match status" value="1"/>
</dbReference>
<dbReference type="STRING" id="550983.A4R26_02460"/>
<evidence type="ECO:0000259" key="1">
    <source>
        <dbReference type="Pfam" id="PF01833"/>
    </source>
</evidence>